<proteinExistence type="predicted"/>
<keyword evidence="3" id="KW-1185">Reference proteome</keyword>
<dbReference type="GO" id="GO:0070824">
    <property type="term" value="C:SHREC complex"/>
    <property type="evidence" value="ECO:0007669"/>
    <property type="project" value="InterPro"/>
</dbReference>
<dbReference type="AlphaFoldDB" id="A0A9N8KA98"/>
<dbReference type="InterPro" id="IPR031915">
    <property type="entry name" value="Clr2_N"/>
</dbReference>
<dbReference type="InterPro" id="IPR038986">
    <property type="entry name" value="Clr2"/>
</dbReference>
<name>A0A9N8KA98_9PEZI</name>
<dbReference type="GO" id="GO:0031934">
    <property type="term" value="C:mating-type region heterochromatin"/>
    <property type="evidence" value="ECO:0007669"/>
    <property type="project" value="TreeGrafter"/>
</dbReference>
<dbReference type="PANTHER" id="PTHR38046:SF1">
    <property type="entry name" value="CRYPTIC LOCI REGULATOR 2"/>
    <property type="match status" value="1"/>
</dbReference>
<protein>
    <recommendedName>
        <fullName evidence="1">Cryptic loci regulator 2 N-terminal domain-containing protein</fullName>
    </recommendedName>
</protein>
<dbReference type="Proteomes" id="UP000745764">
    <property type="component" value="Unassembled WGS sequence"/>
</dbReference>
<evidence type="ECO:0000259" key="1">
    <source>
        <dbReference type="Pfam" id="PF16761"/>
    </source>
</evidence>
<accession>A0A9N8KA98</accession>
<dbReference type="GO" id="GO:0030466">
    <property type="term" value="P:silent mating-type cassette heterochromatin formation"/>
    <property type="evidence" value="ECO:0007669"/>
    <property type="project" value="TreeGrafter"/>
</dbReference>
<dbReference type="OrthoDB" id="438224at2759"/>
<comment type="caution">
    <text evidence="2">The sequence shown here is derived from an EMBL/GenBank/DDBJ whole genome shotgun (WGS) entry which is preliminary data.</text>
</comment>
<reference evidence="2" key="1">
    <citation type="submission" date="2020-06" db="EMBL/GenBank/DDBJ databases">
        <authorList>
            <person name="Onetto C."/>
        </authorList>
    </citation>
    <scope>NUCLEOTIDE SEQUENCE</scope>
</reference>
<evidence type="ECO:0000313" key="2">
    <source>
        <dbReference type="EMBL" id="CAD0105979.1"/>
    </source>
</evidence>
<evidence type="ECO:0000313" key="3">
    <source>
        <dbReference type="Proteomes" id="UP000745764"/>
    </source>
</evidence>
<sequence length="186" mass="20967">MSSSHPNPIENQSTFCLWFHPLLHDLYADTTHINDKDVKIWRLDLLSNSDGDETKRSNNDEDTAATEDRMDGFLNAIEKECEKLFGHTTTRIFYTNPNDAANDTTTPPAAGTHILSNPTDKMKSLPFGYALMHRSRGNDTNRKGDLYLWGHPSGLGFNSAAKFVKHLKWLIEGQVGEVEGERENFA</sequence>
<dbReference type="EMBL" id="CAINUL010000001">
    <property type="protein sequence ID" value="CAD0105979.1"/>
    <property type="molecule type" value="Genomic_DNA"/>
</dbReference>
<organism evidence="2 3">
    <name type="scientific">Aureobasidium uvarum</name>
    <dbReference type="NCBI Taxonomy" id="2773716"/>
    <lineage>
        <taxon>Eukaryota</taxon>
        <taxon>Fungi</taxon>
        <taxon>Dikarya</taxon>
        <taxon>Ascomycota</taxon>
        <taxon>Pezizomycotina</taxon>
        <taxon>Dothideomycetes</taxon>
        <taxon>Dothideomycetidae</taxon>
        <taxon>Dothideales</taxon>
        <taxon>Saccotheciaceae</taxon>
        <taxon>Aureobasidium</taxon>
    </lineage>
</organism>
<feature type="domain" description="Cryptic loci regulator 2 N-terminal" evidence="1">
    <location>
        <begin position="122"/>
        <end position="175"/>
    </location>
</feature>
<dbReference type="PANTHER" id="PTHR38046">
    <property type="entry name" value="CRYPTIC LOCI REGULATOR 2"/>
    <property type="match status" value="1"/>
</dbReference>
<gene>
    <name evidence="2" type="ORF">AWRI4620_LOCUS234</name>
</gene>
<dbReference type="GO" id="GO:0033553">
    <property type="term" value="C:rDNA heterochromatin"/>
    <property type="evidence" value="ECO:0007669"/>
    <property type="project" value="TreeGrafter"/>
</dbReference>
<dbReference type="Pfam" id="PF16761">
    <property type="entry name" value="Clr2_transil"/>
    <property type="match status" value="1"/>
</dbReference>